<dbReference type="InParanoid" id="F0XFF1"/>
<evidence type="ECO:0000256" key="2">
    <source>
        <dbReference type="ARBA" id="ARBA00022833"/>
    </source>
</evidence>
<dbReference type="Proteomes" id="UP000007796">
    <property type="component" value="Unassembled WGS sequence"/>
</dbReference>
<dbReference type="HOGENOM" id="CLU_011409_6_0_1"/>
<gene>
    <name evidence="7" type="ORF">CMQ_1526</name>
</gene>
<dbReference type="GO" id="GO:0003677">
    <property type="term" value="F:DNA binding"/>
    <property type="evidence" value="ECO:0007669"/>
    <property type="project" value="UniProtKB-KW"/>
</dbReference>
<dbReference type="RefSeq" id="XP_014174080.1">
    <property type="nucleotide sequence ID" value="XM_014318605.1"/>
</dbReference>
<protein>
    <submittedName>
        <fullName evidence="7">C6 zinc finger domain containing protein</fullName>
    </submittedName>
</protein>
<dbReference type="InterPro" id="IPR052360">
    <property type="entry name" value="Transcr_Regulatory_Proteins"/>
</dbReference>
<keyword evidence="3" id="KW-0805">Transcription regulation</keyword>
<dbReference type="STRING" id="655863.F0XFF1"/>
<accession>F0XFF1</accession>
<dbReference type="PANTHER" id="PTHR36206:SF12">
    <property type="entry name" value="ASPERCRYPTIN BIOSYNTHESIS CLUSTER-SPECIFIC TRANSCRIPTION REGULATOR ATNN-RELATED"/>
    <property type="match status" value="1"/>
</dbReference>
<keyword evidence="6" id="KW-0539">Nucleus</keyword>
<dbReference type="Pfam" id="PF11951">
    <property type="entry name" value="Fungal_trans_2"/>
    <property type="match status" value="1"/>
</dbReference>
<dbReference type="GeneID" id="25974414"/>
<organism evidence="8">
    <name type="scientific">Grosmannia clavigera (strain kw1407 / UAMH 11150)</name>
    <name type="common">Blue stain fungus</name>
    <name type="synonym">Graphiocladiella clavigera</name>
    <dbReference type="NCBI Taxonomy" id="655863"/>
    <lineage>
        <taxon>Eukaryota</taxon>
        <taxon>Fungi</taxon>
        <taxon>Dikarya</taxon>
        <taxon>Ascomycota</taxon>
        <taxon>Pezizomycotina</taxon>
        <taxon>Sordariomycetes</taxon>
        <taxon>Sordariomycetidae</taxon>
        <taxon>Ophiostomatales</taxon>
        <taxon>Ophiostomataceae</taxon>
        <taxon>Leptographium</taxon>
    </lineage>
</organism>
<keyword evidence="2" id="KW-0862">Zinc</keyword>
<evidence type="ECO:0000256" key="5">
    <source>
        <dbReference type="ARBA" id="ARBA00023163"/>
    </source>
</evidence>
<evidence type="ECO:0000256" key="1">
    <source>
        <dbReference type="ARBA" id="ARBA00022723"/>
    </source>
</evidence>
<keyword evidence="4" id="KW-0238">DNA-binding</keyword>
<dbReference type="OrthoDB" id="3598904at2759"/>
<evidence type="ECO:0000256" key="3">
    <source>
        <dbReference type="ARBA" id="ARBA00023015"/>
    </source>
</evidence>
<keyword evidence="8" id="KW-1185">Reference proteome</keyword>
<evidence type="ECO:0000313" key="8">
    <source>
        <dbReference type="Proteomes" id="UP000007796"/>
    </source>
</evidence>
<dbReference type="eggNOG" id="ENOG502RVX2">
    <property type="taxonomic scope" value="Eukaryota"/>
</dbReference>
<sequence length="465" mass="50766">MSNMQCDEAQPACTSTGRFCDGFDFVPEGASAVQSPSTALTYASSPFADPLEARSLQYFAERTIGELETFFPDSLWSSHVLQLALSQEGIRHALMSLAAHHERFANPCAAGEPEFAFKQHSLAVRSLLAEDDPSTATETHLVSCLIFLCIEALQNEYRSAIRLFKHGVSMVKELRRRADAAEMMQSGANPISDGIVSTIEAFINRFAVQAALLAGDVDPSLVVGDHPSYDSVVADSASFASMSEARQMILDIAVDIIAQPPGSGSSEEMALVHVTYNRWCEKFDKLVSERSNSLPAKGIALLELHKRYLGIHLAAPDITIEDPPRWDEDTAAYEELMTFAETAVGPDISVEGPTTTTATTNGMPKFHMDLGVLPILFSTVLRCRDAGVRRRAISLMKSKRLQEGIWPSTTTSQVAERIVSLEQSGDDSGPLQRVQSVAIAFGSEQKVVTIRYGLRNSVFEEVLGW</sequence>
<dbReference type="AlphaFoldDB" id="F0XFF1"/>
<dbReference type="EMBL" id="GL629765">
    <property type="protein sequence ID" value="EFX04598.1"/>
    <property type="molecule type" value="Genomic_DNA"/>
</dbReference>
<dbReference type="GO" id="GO:0046872">
    <property type="term" value="F:metal ion binding"/>
    <property type="evidence" value="ECO:0007669"/>
    <property type="project" value="UniProtKB-KW"/>
</dbReference>
<evidence type="ECO:0000256" key="6">
    <source>
        <dbReference type="ARBA" id="ARBA00023242"/>
    </source>
</evidence>
<keyword evidence="1" id="KW-0479">Metal-binding</keyword>
<dbReference type="PANTHER" id="PTHR36206">
    <property type="entry name" value="ASPERCRYPTIN BIOSYNTHESIS CLUSTER-SPECIFIC TRANSCRIPTION REGULATOR ATNN-RELATED"/>
    <property type="match status" value="1"/>
</dbReference>
<keyword evidence="5" id="KW-0804">Transcription</keyword>
<evidence type="ECO:0000256" key="4">
    <source>
        <dbReference type="ARBA" id="ARBA00023125"/>
    </source>
</evidence>
<reference evidence="7 8" key="1">
    <citation type="journal article" date="2011" name="Proc. Natl. Acad. Sci. U.S.A.">
        <title>Genome and transcriptome analyses of the mountain pine beetle-fungal symbiont Grosmannia clavigera, a lodgepole pine pathogen.</title>
        <authorList>
            <person name="DiGuistini S."/>
            <person name="Wang Y."/>
            <person name="Liao N.Y."/>
            <person name="Taylor G."/>
            <person name="Tanguay P."/>
            <person name="Feau N."/>
            <person name="Henrissat B."/>
            <person name="Chan S.K."/>
            <person name="Hesse-Orce U."/>
            <person name="Alamouti S.M."/>
            <person name="Tsui C.K.M."/>
            <person name="Docking R.T."/>
            <person name="Levasseur A."/>
            <person name="Haridas S."/>
            <person name="Robertson G."/>
            <person name="Birol I."/>
            <person name="Holt R.A."/>
            <person name="Marra M.A."/>
            <person name="Hamelin R.C."/>
            <person name="Hirst M."/>
            <person name="Jones S.J.M."/>
            <person name="Bohlmann J."/>
            <person name="Breuil C."/>
        </authorList>
    </citation>
    <scope>NUCLEOTIDE SEQUENCE [LARGE SCALE GENOMIC DNA]</scope>
    <source>
        <strain evidence="8">kw1407 / UAMH 11150</strain>
    </source>
</reference>
<evidence type="ECO:0000313" key="7">
    <source>
        <dbReference type="EMBL" id="EFX04598.1"/>
    </source>
</evidence>
<name>F0XFF1_GROCL</name>
<dbReference type="InterPro" id="IPR021858">
    <property type="entry name" value="Fun_TF"/>
</dbReference>
<proteinExistence type="predicted"/>